<evidence type="ECO:0000256" key="1">
    <source>
        <dbReference type="SAM" id="MobiDB-lite"/>
    </source>
</evidence>
<evidence type="ECO:0000313" key="3">
    <source>
        <dbReference type="EMBL" id="MBB3326983.1"/>
    </source>
</evidence>
<evidence type="ECO:0000256" key="2">
    <source>
        <dbReference type="SAM" id="SignalP"/>
    </source>
</evidence>
<evidence type="ECO:0000313" key="4">
    <source>
        <dbReference type="Proteomes" id="UP000565572"/>
    </source>
</evidence>
<name>A0A7W5JVD5_9ACTN</name>
<feature type="compositionally biased region" description="Low complexity" evidence="1">
    <location>
        <begin position="38"/>
        <end position="54"/>
    </location>
</feature>
<comment type="caution">
    <text evidence="3">The sequence shown here is derived from an EMBL/GenBank/DDBJ whole genome shotgun (WGS) entry which is preliminary data.</text>
</comment>
<sequence>MKKPLVLLATAAATLALAGAVGAGVASADPTPAPTSSPAPTASAAPTPGPGRSATKPDQGAKKKRDLTRRALHGEVTVGAKKPRVVAFQRGVVSAVSGSSVSVKSADGFVGTYAVGPQTKVREAKKEAGIGDVSTGDHVRVVAAKNGQTLTATRIVDRTE</sequence>
<keyword evidence="4" id="KW-1185">Reference proteome</keyword>
<proteinExistence type="predicted"/>
<feature type="region of interest" description="Disordered" evidence="1">
    <location>
        <begin position="23"/>
        <end position="76"/>
    </location>
</feature>
<feature type="chain" id="PRO_5031396087" description="DUF5666 domain-containing protein" evidence="2">
    <location>
        <begin position="29"/>
        <end position="160"/>
    </location>
</feature>
<dbReference type="AlphaFoldDB" id="A0A7W5JVD5"/>
<accession>A0A7W5JVD5</accession>
<organism evidence="3 4">
    <name type="scientific">Microlunatus antarcticus</name>
    <dbReference type="NCBI Taxonomy" id="53388"/>
    <lineage>
        <taxon>Bacteria</taxon>
        <taxon>Bacillati</taxon>
        <taxon>Actinomycetota</taxon>
        <taxon>Actinomycetes</taxon>
        <taxon>Propionibacteriales</taxon>
        <taxon>Propionibacteriaceae</taxon>
        <taxon>Microlunatus</taxon>
    </lineage>
</organism>
<dbReference type="Proteomes" id="UP000565572">
    <property type="component" value="Unassembled WGS sequence"/>
</dbReference>
<protein>
    <recommendedName>
        <fullName evidence="5">DUF5666 domain-containing protein</fullName>
    </recommendedName>
</protein>
<feature type="signal peptide" evidence="2">
    <location>
        <begin position="1"/>
        <end position="28"/>
    </location>
</feature>
<reference evidence="3 4" key="1">
    <citation type="submission" date="2020-08" db="EMBL/GenBank/DDBJ databases">
        <title>Sequencing the genomes of 1000 actinobacteria strains.</title>
        <authorList>
            <person name="Klenk H.-P."/>
        </authorList>
    </citation>
    <scope>NUCLEOTIDE SEQUENCE [LARGE SCALE GENOMIC DNA]</scope>
    <source>
        <strain evidence="3 4">DSM 11053</strain>
    </source>
</reference>
<evidence type="ECO:0008006" key="5">
    <source>
        <dbReference type="Google" id="ProtNLM"/>
    </source>
</evidence>
<gene>
    <name evidence="3" type="ORF">FHX39_001927</name>
</gene>
<keyword evidence="2" id="KW-0732">Signal</keyword>
<dbReference type="RefSeq" id="WP_183337888.1">
    <property type="nucleotide sequence ID" value="NZ_JACHZG010000001.1"/>
</dbReference>
<dbReference type="EMBL" id="JACHZG010000001">
    <property type="protein sequence ID" value="MBB3326983.1"/>
    <property type="molecule type" value="Genomic_DNA"/>
</dbReference>